<evidence type="ECO:0000256" key="1">
    <source>
        <dbReference type="SAM" id="MobiDB-lite"/>
    </source>
</evidence>
<name>A0ABR1AQ78_POLSC</name>
<dbReference type="EMBL" id="JAWJWF010000046">
    <property type="protein sequence ID" value="KAK6624636.1"/>
    <property type="molecule type" value="Genomic_DNA"/>
</dbReference>
<sequence>MLVRAGHLNSGSLNLNPINRTVHPIRQKRDAQQDIAAIEAQINEIKNELQGIRNNIASYETEKAIQTKNLDEAKAKNDSTEITKFTESLREAEDSLQKEKDKETKKADELKKLEDELAEKKNSSGKPTEQPATPDGQSDQTAPGSGSSQSPTKATPPLQSTITTLWNFILQKKMSILSQIFDGIKNLAAAVGNKFRADVQFLREMAPQKAT</sequence>
<feature type="region of interest" description="Disordered" evidence="1">
    <location>
        <begin position="117"/>
        <end position="158"/>
    </location>
</feature>
<proteinExistence type="predicted"/>
<organism evidence="2 3">
    <name type="scientific">Polyplax serrata</name>
    <name type="common">Common mouse louse</name>
    <dbReference type="NCBI Taxonomy" id="468196"/>
    <lineage>
        <taxon>Eukaryota</taxon>
        <taxon>Metazoa</taxon>
        <taxon>Ecdysozoa</taxon>
        <taxon>Arthropoda</taxon>
        <taxon>Hexapoda</taxon>
        <taxon>Insecta</taxon>
        <taxon>Pterygota</taxon>
        <taxon>Neoptera</taxon>
        <taxon>Paraneoptera</taxon>
        <taxon>Psocodea</taxon>
        <taxon>Troctomorpha</taxon>
        <taxon>Phthiraptera</taxon>
        <taxon>Anoplura</taxon>
        <taxon>Polyplacidae</taxon>
        <taxon>Polyplax</taxon>
    </lineage>
</organism>
<feature type="region of interest" description="Disordered" evidence="1">
    <location>
        <begin position="91"/>
        <end position="110"/>
    </location>
</feature>
<protein>
    <submittedName>
        <fullName evidence="2">Uncharacterized protein</fullName>
    </submittedName>
</protein>
<keyword evidence="3" id="KW-1185">Reference proteome</keyword>
<dbReference type="Proteomes" id="UP001359485">
    <property type="component" value="Unassembled WGS sequence"/>
</dbReference>
<gene>
    <name evidence="2" type="ORF">RUM44_011495</name>
</gene>
<comment type="caution">
    <text evidence="2">The sequence shown here is derived from an EMBL/GenBank/DDBJ whole genome shotgun (WGS) entry which is preliminary data.</text>
</comment>
<evidence type="ECO:0000313" key="2">
    <source>
        <dbReference type="EMBL" id="KAK6624636.1"/>
    </source>
</evidence>
<accession>A0ABR1AQ78</accession>
<evidence type="ECO:0000313" key="3">
    <source>
        <dbReference type="Proteomes" id="UP001359485"/>
    </source>
</evidence>
<reference evidence="2 3" key="1">
    <citation type="submission" date="2023-09" db="EMBL/GenBank/DDBJ databases">
        <title>Genomes of two closely related lineages of the louse Polyplax serrata with different host specificities.</title>
        <authorList>
            <person name="Martinu J."/>
            <person name="Tarabai H."/>
            <person name="Stefka J."/>
            <person name="Hypsa V."/>
        </authorList>
    </citation>
    <scope>NUCLEOTIDE SEQUENCE [LARGE SCALE GENOMIC DNA]</scope>
    <source>
        <strain evidence="2">98ZLc_SE</strain>
    </source>
</reference>
<feature type="compositionally biased region" description="Polar residues" evidence="1">
    <location>
        <begin position="124"/>
        <end position="158"/>
    </location>
</feature>